<proteinExistence type="predicted"/>
<evidence type="ECO:0000313" key="1">
    <source>
        <dbReference type="EMBL" id="RRT35407.1"/>
    </source>
</evidence>
<protein>
    <submittedName>
        <fullName evidence="1">Uncharacterized protein</fullName>
    </submittedName>
</protein>
<name>A0A426X7F9_ENSVE</name>
<organism evidence="1 2">
    <name type="scientific">Ensete ventricosum</name>
    <name type="common">Abyssinian banana</name>
    <name type="synonym">Musa ensete</name>
    <dbReference type="NCBI Taxonomy" id="4639"/>
    <lineage>
        <taxon>Eukaryota</taxon>
        <taxon>Viridiplantae</taxon>
        <taxon>Streptophyta</taxon>
        <taxon>Embryophyta</taxon>
        <taxon>Tracheophyta</taxon>
        <taxon>Spermatophyta</taxon>
        <taxon>Magnoliopsida</taxon>
        <taxon>Liliopsida</taxon>
        <taxon>Zingiberales</taxon>
        <taxon>Musaceae</taxon>
        <taxon>Ensete</taxon>
    </lineage>
</organism>
<sequence length="69" mass="8097">MKIQYPLRKDPYGFWWLSINRRGGIQLIGYSFGYPSYSPPSLCARVVRSDRRSFAAEIYYVDIAREEDA</sequence>
<dbReference type="EMBL" id="AMZH03025112">
    <property type="protein sequence ID" value="RRT35407.1"/>
    <property type="molecule type" value="Genomic_DNA"/>
</dbReference>
<comment type="caution">
    <text evidence="1">The sequence shown here is derived from an EMBL/GenBank/DDBJ whole genome shotgun (WGS) entry which is preliminary data.</text>
</comment>
<dbReference type="AlphaFoldDB" id="A0A426X7F9"/>
<dbReference type="Proteomes" id="UP000287651">
    <property type="component" value="Unassembled WGS sequence"/>
</dbReference>
<evidence type="ECO:0000313" key="2">
    <source>
        <dbReference type="Proteomes" id="UP000287651"/>
    </source>
</evidence>
<gene>
    <name evidence="1" type="ORF">B296_00054104</name>
</gene>
<reference evidence="1 2" key="1">
    <citation type="journal article" date="2014" name="Agronomy (Basel)">
        <title>A Draft Genome Sequence for Ensete ventricosum, the Drought-Tolerant Tree Against Hunger.</title>
        <authorList>
            <person name="Harrison J."/>
            <person name="Moore K.A."/>
            <person name="Paszkiewicz K."/>
            <person name="Jones T."/>
            <person name="Grant M."/>
            <person name="Ambacheew D."/>
            <person name="Muzemil S."/>
            <person name="Studholme D.J."/>
        </authorList>
    </citation>
    <scope>NUCLEOTIDE SEQUENCE [LARGE SCALE GENOMIC DNA]</scope>
</reference>
<accession>A0A426X7F9</accession>